<keyword evidence="1 2" id="KW-0193">Cuticle</keyword>
<sequence length="128" mass="14085">MTNYSYIYSYTLQKERQDWENNAKAIVLFAVLAVALAAPQNPDAEAVVLRQENDNIGVEGFNWAYETSNGISHQEEGRLINAGSENEAIAVRGQFQYTGADGVVYTVRYVADENGFQPEGAHLPVAPS</sequence>
<evidence type="ECO:0000313" key="3">
    <source>
        <dbReference type="EMBL" id="ENN78645.1"/>
    </source>
</evidence>
<organism evidence="3">
    <name type="scientific">Dendroctonus ponderosae</name>
    <name type="common">Mountain pine beetle</name>
    <dbReference type="NCBI Taxonomy" id="77166"/>
    <lineage>
        <taxon>Eukaryota</taxon>
        <taxon>Metazoa</taxon>
        <taxon>Ecdysozoa</taxon>
        <taxon>Arthropoda</taxon>
        <taxon>Hexapoda</taxon>
        <taxon>Insecta</taxon>
        <taxon>Pterygota</taxon>
        <taxon>Neoptera</taxon>
        <taxon>Endopterygota</taxon>
        <taxon>Coleoptera</taxon>
        <taxon>Polyphaga</taxon>
        <taxon>Cucujiformia</taxon>
        <taxon>Curculionidae</taxon>
        <taxon>Scolytinae</taxon>
        <taxon>Dendroctonus</taxon>
    </lineage>
</organism>
<dbReference type="Proteomes" id="UP000030742">
    <property type="component" value="Unassembled WGS sequence"/>
</dbReference>
<dbReference type="PROSITE" id="PS51155">
    <property type="entry name" value="CHIT_BIND_RR_2"/>
    <property type="match status" value="1"/>
</dbReference>
<dbReference type="OrthoDB" id="7255276at2759"/>
<dbReference type="PRINTS" id="PR00947">
    <property type="entry name" value="CUTICLE"/>
</dbReference>
<proteinExistence type="predicted"/>
<dbReference type="HOGENOM" id="CLU_065450_7_3_1"/>
<protein>
    <submittedName>
        <fullName evidence="3">Uncharacterized protein</fullName>
    </submittedName>
</protein>
<evidence type="ECO:0000313" key="4">
    <source>
        <dbReference type="EMBL" id="ERL87573.1"/>
    </source>
</evidence>
<dbReference type="OMA" id="HYTVTFT"/>
<gene>
    <name evidence="4" type="ORF">D910_04964</name>
    <name evidence="3" type="ORF">YQE_04818</name>
</gene>
<dbReference type="EMBL" id="KB740848">
    <property type="protein sequence ID" value="ENN78645.1"/>
    <property type="molecule type" value="Genomic_DNA"/>
</dbReference>
<dbReference type="GO" id="GO:0008010">
    <property type="term" value="F:structural constituent of chitin-based larval cuticle"/>
    <property type="evidence" value="ECO:0007669"/>
    <property type="project" value="TreeGrafter"/>
</dbReference>
<evidence type="ECO:0000256" key="2">
    <source>
        <dbReference type="PROSITE-ProRule" id="PRU00497"/>
    </source>
</evidence>
<dbReference type="GO" id="GO:0062129">
    <property type="term" value="C:chitin-based extracellular matrix"/>
    <property type="evidence" value="ECO:0007669"/>
    <property type="project" value="TreeGrafter"/>
</dbReference>
<evidence type="ECO:0000313" key="5">
    <source>
        <dbReference type="Proteomes" id="UP000030742"/>
    </source>
</evidence>
<reference evidence="3 5" key="1">
    <citation type="journal article" date="2013" name="Genome Biol.">
        <title>Draft genome of the mountain pine beetle, Dendroctonus ponderosae Hopkins, a major forest pest.</title>
        <authorList>
            <person name="Keeling C.I."/>
            <person name="Yuen M.M."/>
            <person name="Liao N.Y."/>
            <person name="Docking T.R."/>
            <person name="Chan S.K."/>
            <person name="Taylor G.A."/>
            <person name="Palmquist D.L."/>
            <person name="Jackman S.D."/>
            <person name="Nguyen A."/>
            <person name="Li M."/>
            <person name="Henderson H."/>
            <person name="Janes J.K."/>
            <person name="Zhao Y."/>
            <person name="Pandoh P."/>
            <person name="Moore R."/>
            <person name="Sperling F.A."/>
            <person name="Huber D.P."/>
            <person name="Birol I."/>
            <person name="Jones S.J."/>
            <person name="Bohlmann J."/>
        </authorList>
    </citation>
    <scope>NUCLEOTIDE SEQUENCE</scope>
</reference>
<dbReference type="EMBL" id="KB631977">
    <property type="protein sequence ID" value="ERL87573.1"/>
    <property type="molecule type" value="Genomic_DNA"/>
</dbReference>
<evidence type="ECO:0000256" key="1">
    <source>
        <dbReference type="ARBA" id="ARBA00022460"/>
    </source>
</evidence>
<accession>N6UAA0</accession>
<dbReference type="PANTHER" id="PTHR10380">
    <property type="entry name" value="CUTICLE PROTEIN"/>
    <property type="match status" value="1"/>
</dbReference>
<dbReference type="Pfam" id="PF00379">
    <property type="entry name" value="Chitin_bind_4"/>
    <property type="match status" value="1"/>
</dbReference>
<dbReference type="PROSITE" id="PS00233">
    <property type="entry name" value="CHIT_BIND_RR_1"/>
    <property type="match status" value="1"/>
</dbReference>
<dbReference type="InterPro" id="IPR031311">
    <property type="entry name" value="CHIT_BIND_RR_consensus"/>
</dbReference>
<dbReference type="STRING" id="77166.N6UAA0"/>
<dbReference type="InterPro" id="IPR000618">
    <property type="entry name" value="Insect_cuticle"/>
</dbReference>
<name>N6UAA0_DENPD</name>
<dbReference type="InterPro" id="IPR050468">
    <property type="entry name" value="Cuticle_Struct_Prot"/>
</dbReference>
<dbReference type="AlphaFoldDB" id="N6UAA0"/>
<feature type="non-terminal residue" evidence="3">
    <location>
        <position position="1"/>
    </location>
</feature>
<dbReference type="PANTHER" id="PTHR10380:SF218">
    <property type="entry name" value="ADULT CUTICLE PROTEIN 65AA-RELATED"/>
    <property type="match status" value="1"/>
</dbReference>